<dbReference type="OrthoDB" id="331763at2759"/>
<comment type="caution">
    <text evidence="11">The sequence shown here is derived from an EMBL/GenBank/DDBJ whole genome shotgun (WGS) entry which is preliminary data.</text>
</comment>
<dbReference type="InterPro" id="IPR014038">
    <property type="entry name" value="EF1B_bsu/dsu_GNE"/>
</dbReference>
<feature type="compositionally biased region" description="Basic and acidic residues" evidence="9">
    <location>
        <begin position="313"/>
        <end position="326"/>
    </location>
</feature>
<dbReference type="SUPFAM" id="SSF54984">
    <property type="entry name" value="eEF-1beta-like"/>
    <property type="match status" value="1"/>
</dbReference>
<evidence type="ECO:0000256" key="1">
    <source>
        <dbReference type="ARBA" id="ARBA00007411"/>
    </source>
</evidence>
<feature type="region of interest" description="Disordered" evidence="9">
    <location>
        <begin position="253"/>
        <end position="277"/>
    </location>
</feature>
<dbReference type="Pfam" id="PF00736">
    <property type="entry name" value="EF1_GNE"/>
    <property type="match status" value="1"/>
</dbReference>
<feature type="domain" description="Translation elongation factor EF1B beta/delta subunit guanine nucleotide exchange" evidence="10">
    <location>
        <begin position="596"/>
        <end position="682"/>
    </location>
</feature>
<dbReference type="InterPro" id="IPR011084">
    <property type="entry name" value="DRMBL"/>
</dbReference>
<dbReference type="InterPro" id="IPR018940">
    <property type="entry name" value="EF-1_beta_acid_region_euk"/>
</dbReference>
<dbReference type="FunFam" id="3.30.70.60:FF:000001">
    <property type="entry name" value="Elongation factor 1-beta 1 like"/>
    <property type="match status" value="1"/>
</dbReference>
<proteinExistence type="inferred from homology"/>
<evidence type="ECO:0000256" key="4">
    <source>
        <dbReference type="ARBA" id="ARBA00022917"/>
    </source>
</evidence>
<dbReference type="SUPFAM" id="SSF56281">
    <property type="entry name" value="Metallo-hydrolase/oxidoreductase"/>
    <property type="match status" value="1"/>
</dbReference>
<gene>
    <name evidence="11" type="ORF">TSAR_012044</name>
</gene>
<dbReference type="Proteomes" id="UP000215335">
    <property type="component" value="Unassembled WGS sequence"/>
</dbReference>
<evidence type="ECO:0000256" key="6">
    <source>
        <dbReference type="ARBA" id="ARBA00023242"/>
    </source>
</evidence>
<dbReference type="PROSITE" id="PS00825">
    <property type="entry name" value="EF1BD_2"/>
    <property type="match status" value="1"/>
</dbReference>
<dbReference type="InterPro" id="IPR036866">
    <property type="entry name" value="RibonucZ/Hydroxyglut_hydro"/>
</dbReference>
<dbReference type="GO" id="GO:0005085">
    <property type="term" value="F:guanyl-nucleotide exchange factor activity"/>
    <property type="evidence" value="ECO:0007669"/>
    <property type="project" value="TreeGrafter"/>
</dbReference>
<dbReference type="AlphaFoldDB" id="A0A232F3W7"/>
<evidence type="ECO:0000256" key="7">
    <source>
        <dbReference type="RuleBase" id="RU003791"/>
    </source>
</evidence>
<dbReference type="Pfam" id="PF10587">
    <property type="entry name" value="EF-1_beta_acid"/>
    <property type="match status" value="1"/>
</dbReference>
<sequence>MYIVVLRDKQILYTGDFRISIEDISKLKSLHYTTNSQRLPLQIDKIYLDTTFLDVDFQILPSRLDSLQKLAAVVKEWVETDPKNVVLIEFSANYGSEFLYMELSKMLNKRIHVKDDLYRVYSRLDILANHVTDIAESTSIHACMDKNAIMKWAGKDTSCIIEHDSIRAQTINVCYSTHASYREIEAFIQYFKPTEVFAYTNIIEKMATTALAQEKVWLDKSSYDKAECLHHEKLAKVLPQKIMDHNNITVNSKEEVDPLKSSLKASKNSKKNKKLSFQEEATPEILSQNIVDNNSISVKSASKASKNSKKNNKTKEEVMPEAKKNVESVNNNGLKNEDSNTTPNVNTNTKKNKAKEAKEKKNKADKKTRNLEEDKNNQENKEQLSSQGSQPSVCSISPAGGSLANEVAKARQHIKQSLQCMDGIAALAGISDKDVASRLVSLEKENQDLRNSMYLAEKLKKSHIGMAYPKQDNICNGELKNVVTKLDSRVKDLEIKAAPYLGQVPNLQICPQKPESPKEKAAPKEEEDDDVDLFGSDSEASGIFPNINVKSLIQMINKITNLSYHQGEDAEAAKVREERLAAYAAKKSKKPALIAKSNIILDIKPWDDETDMKAMEDEVRKITADGLLWGAAKLAPVAYNIKKLQISSVVEDDKVSVDWLVEQIQEIEDYVQSVDIAAFNKI</sequence>
<dbReference type="GO" id="GO:0006281">
    <property type="term" value="P:DNA repair"/>
    <property type="evidence" value="ECO:0007669"/>
    <property type="project" value="UniProtKB-KW"/>
</dbReference>
<protein>
    <recommendedName>
        <fullName evidence="10">Translation elongation factor EF1B beta/delta subunit guanine nucleotide exchange domain-containing protein</fullName>
    </recommendedName>
</protein>
<evidence type="ECO:0000256" key="5">
    <source>
        <dbReference type="ARBA" id="ARBA00023204"/>
    </source>
</evidence>
<keyword evidence="3 7" id="KW-0251">Elongation factor</keyword>
<dbReference type="PANTHER" id="PTHR11595:SF26">
    <property type="entry name" value="ELONGATION FACTOR 1-DELTA"/>
    <property type="match status" value="1"/>
</dbReference>
<keyword evidence="4 7" id="KW-0648">Protein biosynthesis</keyword>
<dbReference type="InterPro" id="IPR049720">
    <property type="entry name" value="EF1B_bsu/dsu"/>
</dbReference>
<dbReference type="InterPro" id="IPR001326">
    <property type="entry name" value="Transl_elong_EF1B_B/D_CS"/>
</dbReference>
<evidence type="ECO:0000256" key="8">
    <source>
        <dbReference type="SAM" id="Coils"/>
    </source>
</evidence>
<keyword evidence="2" id="KW-0227">DNA damage</keyword>
<keyword evidence="8" id="KW-0175">Coiled coil</keyword>
<keyword evidence="12" id="KW-1185">Reference proteome</keyword>
<reference evidence="11 12" key="1">
    <citation type="journal article" date="2017" name="Curr. Biol.">
        <title>The Evolution of Venom by Co-option of Single-Copy Genes.</title>
        <authorList>
            <person name="Martinson E.O."/>
            <person name="Mrinalini"/>
            <person name="Kelkar Y.D."/>
            <person name="Chang C.H."/>
            <person name="Werren J.H."/>
        </authorList>
    </citation>
    <scope>NUCLEOTIDE SEQUENCE [LARGE SCALE GENOMIC DNA]</scope>
    <source>
        <strain evidence="11 12">Alberta</strain>
        <tissue evidence="11">Whole body</tissue>
    </source>
</reference>
<dbReference type="Gene3D" id="3.40.50.12650">
    <property type="match status" value="1"/>
</dbReference>
<evidence type="ECO:0000313" key="12">
    <source>
        <dbReference type="Proteomes" id="UP000215335"/>
    </source>
</evidence>
<feature type="compositionally biased region" description="Polar residues" evidence="9">
    <location>
        <begin position="385"/>
        <end position="395"/>
    </location>
</feature>
<dbReference type="GO" id="GO:0005853">
    <property type="term" value="C:eukaryotic translation elongation factor 1 complex"/>
    <property type="evidence" value="ECO:0007669"/>
    <property type="project" value="InterPro"/>
</dbReference>
<dbReference type="CDD" id="cd00292">
    <property type="entry name" value="EF1B"/>
    <property type="match status" value="1"/>
</dbReference>
<feature type="compositionally biased region" description="Low complexity" evidence="9">
    <location>
        <begin position="340"/>
        <end position="349"/>
    </location>
</feature>
<feature type="region of interest" description="Disordered" evidence="9">
    <location>
        <begin position="507"/>
        <end position="530"/>
    </location>
</feature>
<keyword evidence="5" id="KW-0234">DNA repair</keyword>
<evidence type="ECO:0000259" key="10">
    <source>
        <dbReference type="SMART" id="SM00888"/>
    </source>
</evidence>
<feature type="coiled-coil region" evidence="8">
    <location>
        <begin position="439"/>
        <end position="496"/>
    </location>
</feature>
<dbReference type="EMBL" id="NNAY01001022">
    <property type="protein sequence ID" value="OXU25454.1"/>
    <property type="molecule type" value="Genomic_DNA"/>
</dbReference>
<dbReference type="Pfam" id="PF07522">
    <property type="entry name" value="DRMBL"/>
    <property type="match status" value="1"/>
</dbReference>
<dbReference type="PROSITE" id="PS00824">
    <property type="entry name" value="EF1BD_1"/>
    <property type="match status" value="1"/>
</dbReference>
<evidence type="ECO:0000256" key="3">
    <source>
        <dbReference type="ARBA" id="ARBA00022768"/>
    </source>
</evidence>
<comment type="similarity">
    <text evidence="1 7">Belongs to the EF-1-beta/EF-1-delta family.</text>
</comment>
<dbReference type="GO" id="GO:0003746">
    <property type="term" value="F:translation elongation factor activity"/>
    <property type="evidence" value="ECO:0007669"/>
    <property type="project" value="UniProtKB-KW"/>
</dbReference>
<dbReference type="PANTHER" id="PTHR11595">
    <property type="entry name" value="EF-HAND AND COILED-COIL DOMAIN-CONTAINING FAMILY MEMBER"/>
    <property type="match status" value="1"/>
</dbReference>
<dbReference type="InterPro" id="IPR036219">
    <property type="entry name" value="eEF-1beta-like_sf"/>
</dbReference>
<dbReference type="GO" id="GO:0005829">
    <property type="term" value="C:cytosol"/>
    <property type="evidence" value="ECO:0007669"/>
    <property type="project" value="TreeGrafter"/>
</dbReference>
<keyword evidence="6" id="KW-0539">Nucleus</keyword>
<feature type="compositionally biased region" description="Basic and acidic residues" evidence="9">
    <location>
        <begin position="365"/>
        <end position="382"/>
    </location>
</feature>
<evidence type="ECO:0000313" key="11">
    <source>
        <dbReference type="EMBL" id="OXU25454.1"/>
    </source>
</evidence>
<dbReference type="STRING" id="543379.A0A232F3W7"/>
<accession>A0A232F3W7</accession>
<dbReference type="SMART" id="SM00888">
    <property type="entry name" value="EF1_GNE"/>
    <property type="match status" value="1"/>
</dbReference>
<feature type="region of interest" description="Disordered" evidence="9">
    <location>
        <begin position="298"/>
        <end position="397"/>
    </location>
</feature>
<evidence type="ECO:0000256" key="9">
    <source>
        <dbReference type="SAM" id="MobiDB-lite"/>
    </source>
</evidence>
<dbReference type="InterPro" id="IPR014717">
    <property type="entry name" value="Transl_elong_EF1B/ribsomal_bS6"/>
</dbReference>
<name>A0A232F3W7_9HYME</name>
<organism evidence="11 12">
    <name type="scientific">Trichomalopsis sarcophagae</name>
    <dbReference type="NCBI Taxonomy" id="543379"/>
    <lineage>
        <taxon>Eukaryota</taxon>
        <taxon>Metazoa</taxon>
        <taxon>Ecdysozoa</taxon>
        <taxon>Arthropoda</taxon>
        <taxon>Hexapoda</taxon>
        <taxon>Insecta</taxon>
        <taxon>Pterygota</taxon>
        <taxon>Neoptera</taxon>
        <taxon>Endopterygota</taxon>
        <taxon>Hymenoptera</taxon>
        <taxon>Apocrita</taxon>
        <taxon>Proctotrupomorpha</taxon>
        <taxon>Chalcidoidea</taxon>
        <taxon>Pteromalidae</taxon>
        <taxon>Pteromalinae</taxon>
        <taxon>Trichomalopsis</taxon>
    </lineage>
</organism>
<dbReference type="Gene3D" id="3.30.70.60">
    <property type="match status" value="1"/>
</dbReference>
<feature type="compositionally biased region" description="Basic and acidic residues" evidence="9">
    <location>
        <begin position="515"/>
        <end position="524"/>
    </location>
</feature>
<evidence type="ECO:0000256" key="2">
    <source>
        <dbReference type="ARBA" id="ARBA00022763"/>
    </source>
</evidence>